<organism evidence="1">
    <name type="scientific">Thermosphaera aggregans</name>
    <dbReference type="NCBI Taxonomy" id="54254"/>
    <lineage>
        <taxon>Archaea</taxon>
        <taxon>Thermoproteota</taxon>
        <taxon>Thermoprotei</taxon>
        <taxon>Desulfurococcales</taxon>
        <taxon>Desulfurococcaceae</taxon>
        <taxon>Thermosphaera</taxon>
    </lineage>
</organism>
<sequence length="144" mass="16500">MHHTVLRYKESCILAEYSPEYFRVKARNYELEVRPRIVSLKGCGNISASTLYRGRKKAVYISHQAIQCFRREECHGDLESEVNTGYFTVKATVTPHGDYLTILTPGSFLSDYIVVGEDMTYIQLPGGRDAYFERLADLCTIYIV</sequence>
<name>A0A7C2FDG2_9CREN</name>
<gene>
    <name evidence="1" type="ORF">ENP55_06020</name>
</gene>
<proteinExistence type="predicted"/>
<reference evidence="1" key="1">
    <citation type="journal article" date="2020" name="mSystems">
        <title>Genome- and Community-Level Interaction Insights into Carbon Utilization and Element Cycling Functions of Hydrothermarchaeota in Hydrothermal Sediment.</title>
        <authorList>
            <person name="Zhou Z."/>
            <person name="Liu Y."/>
            <person name="Xu W."/>
            <person name="Pan J."/>
            <person name="Luo Z.H."/>
            <person name="Li M."/>
        </authorList>
    </citation>
    <scope>NUCLEOTIDE SEQUENCE [LARGE SCALE GENOMIC DNA]</scope>
    <source>
        <strain evidence="1">SpSt-23</strain>
    </source>
</reference>
<dbReference type="AlphaFoldDB" id="A0A7C2FDG2"/>
<comment type="caution">
    <text evidence="1">The sequence shown here is derived from an EMBL/GenBank/DDBJ whole genome shotgun (WGS) entry which is preliminary data.</text>
</comment>
<protein>
    <submittedName>
        <fullName evidence="1">Uncharacterized protein</fullName>
    </submittedName>
</protein>
<evidence type="ECO:0000313" key="1">
    <source>
        <dbReference type="EMBL" id="HEF87818.1"/>
    </source>
</evidence>
<accession>A0A7C2FDG2</accession>
<dbReference type="EMBL" id="DSJT01000034">
    <property type="protein sequence ID" value="HEF87818.1"/>
    <property type="molecule type" value="Genomic_DNA"/>
</dbReference>